<dbReference type="SUPFAM" id="SSF53335">
    <property type="entry name" value="S-adenosyl-L-methionine-dependent methyltransferases"/>
    <property type="match status" value="1"/>
</dbReference>
<accession>A0ABV3Z1R3</accession>
<dbReference type="SUPFAM" id="SSF48452">
    <property type="entry name" value="TPR-like"/>
    <property type="match status" value="1"/>
</dbReference>
<evidence type="ECO:0000313" key="3">
    <source>
        <dbReference type="Proteomes" id="UP001560685"/>
    </source>
</evidence>
<dbReference type="Gene3D" id="3.40.50.150">
    <property type="entry name" value="Vaccinia Virus protein VP39"/>
    <property type="match status" value="1"/>
</dbReference>
<keyword evidence="2" id="KW-0808">Transferase</keyword>
<evidence type="ECO:0000259" key="1">
    <source>
        <dbReference type="Pfam" id="PF05050"/>
    </source>
</evidence>
<dbReference type="PANTHER" id="PTHR34009">
    <property type="entry name" value="PROTEIN STAR"/>
    <property type="match status" value="1"/>
</dbReference>
<protein>
    <submittedName>
        <fullName evidence="2">FkbM family methyltransferase</fullName>
    </submittedName>
</protein>
<dbReference type="GO" id="GO:0032259">
    <property type="term" value="P:methylation"/>
    <property type="evidence" value="ECO:0007669"/>
    <property type="project" value="UniProtKB-KW"/>
</dbReference>
<dbReference type="Pfam" id="PF05050">
    <property type="entry name" value="Methyltransf_21"/>
    <property type="match status" value="1"/>
</dbReference>
<evidence type="ECO:0000313" key="2">
    <source>
        <dbReference type="EMBL" id="MEX6632493.1"/>
    </source>
</evidence>
<proteinExistence type="predicted"/>
<dbReference type="GO" id="GO:0008168">
    <property type="term" value="F:methyltransferase activity"/>
    <property type="evidence" value="ECO:0007669"/>
    <property type="project" value="UniProtKB-KW"/>
</dbReference>
<dbReference type="InterPro" id="IPR029063">
    <property type="entry name" value="SAM-dependent_MTases_sf"/>
</dbReference>
<organism evidence="2 3">
    <name type="scientific">Hyphococcus lacteus</name>
    <dbReference type="NCBI Taxonomy" id="3143536"/>
    <lineage>
        <taxon>Bacteria</taxon>
        <taxon>Pseudomonadati</taxon>
        <taxon>Pseudomonadota</taxon>
        <taxon>Alphaproteobacteria</taxon>
        <taxon>Parvularculales</taxon>
        <taxon>Parvularculaceae</taxon>
        <taxon>Hyphococcus</taxon>
    </lineage>
</organism>
<comment type="caution">
    <text evidence="2">The sequence shown here is derived from an EMBL/GenBank/DDBJ whole genome shotgun (WGS) entry which is preliminary data.</text>
</comment>
<dbReference type="InterPro" id="IPR053202">
    <property type="entry name" value="EGF_Rcpt_Signaling_Reg"/>
</dbReference>
<sequence>MTSNNHSSAKSNAALSFSKGDWGALIEFSETQLSDDPNGAKAYAYVACAHQQLGHKKEAERFVKKSQEHGCPPKAIAHILIAGVHRSLGRALLLNKKIDEAESHFLEALKVTGLDIAPLQAHDVAVREMIELGLLPDAANKIAHHTDELKSIPRPPSDFSKLAILDSELRLLKHEFTVALTRGQLYQSSTDHTPNSTDLKSRSMAQLGQDLWVLETCGHKRAGFFVEFGATNGVTLSNTYLLEKEFDWGGLLAEPNPKFLQELKKNRQSTVSDACIGATTGEEVEFIFADVFGGMSKHADADGHGDRRTAYKDAGELTVLTTISLHDFLRKHKAPKQIDYISVDTEGSEYEILKEFPFDEWDVRCWTVEHNFAPIRKEIHALFISHGYTRVEAQWDDWYYR</sequence>
<name>A0ABV3Z1R3_9PROT</name>
<feature type="domain" description="Methyltransferase FkbM" evidence="1">
    <location>
        <begin position="228"/>
        <end position="387"/>
    </location>
</feature>
<dbReference type="RefSeq" id="WP_369312417.1">
    <property type="nucleotide sequence ID" value="NZ_JBEHZE010000001.1"/>
</dbReference>
<dbReference type="InterPro" id="IPR011990">
    <property type="entry name" value="TPR-like_helical_dom_sf"/>
</dbReference>
<reference evidence="2 3" key="1">
    <citation type="submission" date="2024-05" db="EMBL/GenBank/DDBJ databases">
        <title>Three bacterial strains, DH-69, EH-24, and ECK-19 isolated from coastal sediments.</title>
        <authorList>
            <person name="Ye Y.-Q."/>
            <person name="Du Z.-J."/>
        </authorList>
    </citation>
    <scope>NUCLEOTIDE SEQUENCE [LARGE SCALE GENOMIC DNA]</scope>
    <source>
        <strain evidence="2 3">ECK-19</strain>
    </source>
</reference>
<dbReference type="PANTHER" id="PTHR34009:SF2">
    <property type="entry name" value="PROTEIN STAR"/>
    <property type="match status" value="1"/>
</dbReference>
<dbReference type="Gene3D" id="1.25.40.10">
    <property type="entry name" value="Tetratricopeptide repeat domain"/>
    <property type="match status" value="1"/>
</dbReference>
<keyword evidence="2" id="KW-0489">Methyltransferase</keyword>
<keyword evidence="3" id="KW-1185">Reference proteome</keyword>
<dbReference type="InterPro" id="IPR006342">
    <property type="entry name" value="FkbM_mtfrase"/>
</dbReference>
<dbReference type="Proteomes" id="UP001560685">
    <property type="component" value="Unassembled WGS sequence"/>
</dbReference>
<dbReference type="EMBL" id="JBEHZE010000001">
    <property type="protein sequence ID" value="MEX6632493.1"/>
    <property type="molecule type" value="Genomic_DNA"/>
</dbReference>
<gene>
    <name evidence="2" type="ORF">ABFZ84_02935</name>
</gene>